<feature type="region of interest" description="Disordered" evidence="1">
    <location>
        <begin position="75"/>
        <end position="108"/>
    </location>
</feature>
<organism evidence="3 4">
    <name type="scientific">Ailuropoda melanoleuca</name>
    <name type="common">Giant panda</name>
    <dbReference type="NCBI Taxonomy" id="9646"/>
    <lineage>
        <taxon>Eukaryota</taxon>
        <taxon>Metazoa</taxon>
        <taxon>Chordata</taxon>
        <taxon>Craniata</taxon>
        <taxon>Vertebrata</taxon>
        <taxon>Euteleostomi</taxon>
        <taxon>Mammalia</taxon>
        <taxon>Eutheria</taxon>
        <taxon>Laurasiatheria</taxon>
        <taxon>Carnivora</taxon>
        <taxon>Caniformia</taxon>
        <taxon>Ursidae</taxon>
        <taxon>Ailuropoda</taxon>
    </lineage>
</organism>
<evidence type="ECO:0000313" key="4">
    <source>
        <dbReference type="Proteomes" id="UP000008912"/>
    </source>
</evidence>
<feature type="compositionally biased region" description="Low complexity" evidence="1">
    <location>
        <begin position="390"/>
        <end position="405"/>
    </location>
</feature>
<dbReference type="Ensembl" id="ENSAMET00000038791.1">
    <property type="protein sequence ID" value="ENSAMEP00000043033.1"/>
    <property type="gene ID" value="ENSAMEG00000014240.2"/>
</dbReference>
<evidence type="ECO:0000259" key="2">
    <source>
        <dbReference type="PROSITE" id="PS51838"/>
    </source>
</evidence>
<proteinExistence type="predicted"/>
<feature type="domain" description="HDAg" evidence="2">
    <location>
        <begin position="130"/>
        <end position="253"/>
    </location>
</feature>
<reference evidence="3" key="3">
    <citation type="submission" date="2025-09" db="UniProtKB">
        <authorList>
            <consortium name="Ensembl"/>
        </authorList>
    </citation>
    <scope>IDENTIFICATION</scope>
</reference>
<dbReference type="PANTHER" id="PTHR13328">
    <property type="entry name" value="NEGATIVE ELONGATION FACTOR A NELF-A"/>
    <property type="match status" value="1"/>
</dbReference>
<dbReference type="GO" id="GO:0034244">
    <property type="term" value="P:negative regulation of transcription elongation by RNA polymerase II"/>
    <property type="evidence" value="ECO:0007669"/>
    <property type="project" value="Ensembl"/>
</dbReference>
<evidence type="ECO:0000313" key="3">
    <source>
        <dbReference type="Ensembl" id="ENSAMEP00000043033.1"/>
    </source>
</evidence>
<dbReference type="GeneTree" id="ENSGT00390000005342"/>
<dbReference type="PROSITE" id="PS51838">
    <property type="entry name" value="HDAG"/>
    <property type="match status" value="1"/>
</dbReference>
<dbReference type="InterPro" id="IPR056557">
    <property type="entry name" value="NELF-A_N"/>
</dbReference>
<gene>
    <name evidence="3" type="primary">NELFA</name>
</gene>
<sequence>MLCYGSRRAFLSVATMPLAEAPPPVYVTGPPRRAPPCWGSSPRARSCLHKMPARQRPAFSPQDGVHAGERHGPVAAQQAGGHGRAVGAAQHRLPAHRRGHRQHPPLLPRPFIGRKAQAAARDAAPPAPHRGRVNECEASAMLPLECQYLNKNALTTLAGPLTPPVKHFQLKRKPKSATLRAELLQKSTETAQQLKRSAGVPFHAKGRGLLRKMDTTTPLKGIPKQAPFRSPTTPSVFSPAGNRTPIPPSRTPLRKERGVKLLDISELDMVGAGREAKRRRKTLDAEVVEKPAKEETVVENATPDYAAGLVSTQKLGSLNSEPALPSTSYLPATPSAVPASSYVPSSESPAAPSSREAGLQASRPPEEASTPSPALPAQFKQRAPMYNSGPSPAASAPSTPTSPLTPTTPPAVTPAAQTPPVAMVAPQTQPPAQQQPKKNLSLTREQMFAAQEMFKTANKVTRPEKALILGFMAGSRENPCQEQGDVIQIKLSEHTEDLPKSDGQGSTTMLVDTVFEMNYATGQWTRFKKYKPMANVS</sequence>
<feature type="compositionally biased region" description="Basic residues" evidence="1">
    <location>
        <begin position="93"/>
        <end position="103"/>
    </location>
</feature>
<dbReference type="InterPro" id="IPR052828">
    <property type="entry name" value="NELF-A_domain"/>
</dbReference>
<accession>A0A7N5KPX4</accession>
<dbReference type="AlphaFoldDB" id="A0A7N5KPX4"/>
<dbReference type="Proteomes" id="UP000008912">
    <property type="component" value="Unassembled WGS sequence"/>
</dbReference>
<reference evidence="3 4" key="1">
    <citation type="journal article" date="2010" name="Nature">
        <title>The sequence and de novo assembly of the giant panda genome.</title>
        <authorList>
            <person name="Li R."/>
            <person name="Fan W."/>
            <person name="Tian G."/>
            <person name="Zhu H."/>
            <person name="He L."/>
            <person name="Cai J."/>
            <person name="Huang Q."/>
            <person name="Cai Q."/>
            <person name="Li B."/>
            <person name="Bai Y."/>
            <person name="Zhang Z."/>
            <person name="Zhang Y."/>
            <person name="Wang W."/>
            <person name="Li J."/>
            <person name="Wei F."/>
            <person name="Li H."/>
            <person name="Jian M."/>
            <person name="Li J."/>
            <person name="Zhang Z."/>
            <person name="Nielsen R."/>
            <person name="Li D."/>
            <person name="Gu W."/>
            <person name="Yang Z."/>
            <person name="Xuan Z."/>
            <person name="Ryder O.A."/>
            <person name="Leung F.C."/>
            <person name="Zhou Y."/>
            <person name="Cao J."/>
            <person name="Sun X."/>
            <person name="Fu Y."/>
            <person name="Fang X."/>
            <person name="Guo X."/>
            <person name="Wang B."/>
            <person name="Hou R."/>
            <person name="Shen F."/>
            <person name="Mu B."/>
            <person name="Ni P."/>
            <person name="Lin R."/>
            <person name="Qian W."/>
            <person name="Wang G."/>
            <person name="Yu C."/>
            <person name="Nie W."/>
            <person name="Wang J."/>
            <person name="Wu Z."/>
            <person name="Liang H."/>
            <person name="Min J."/>
            <person name="Wu Q."/>
            <person name="Cheng S."/>
            <person name="Ruan J."/>
            <person name="Wang M."/>
            <person name="Shi Z."/>
            <person name="Wen M."/>
            <person name="Liu B."/>
            <person name="Ren X."/>
            <person name="Zheng H."/>
            <person name="Dong D."/>
            <person name="Cook K."/>
            <person name="Shan G."/>
            <person name="Zhang H."/>
            <person name="Kosiol C."/>
            <person name="Xie X."/>
            <person name="Lu Z."/>
            <person name="Zheng H."/>
            <person name="Li Y."/>
            <person name="Steiner C.C."/>
            <person name="Lam T.T."/>
            <person name="Lin S."/>
            <person name="Zhang Q."/>
            <person name="Li G."/>
            <person name="Tian J."/>
            <person name="Gong T."/>
            <person name="Liu H."/>
            <person name="Zhang D."/>
            <person name="Fang L."/>
            <person name="Ye C."/>
            <person name="Zhang J."/>
            <person name="Hu W."/>
            <person name="Xu A."/>
            <person name="Ren Y."/>
            <person name="Zhang G."/>
            <person name="Bruford M.W."/>
            <person name="Li Q."/>
            <person name="Ma L."/>
            <person name="Guo Y."/>
            <person name="An N."/>
            <person name="Hu Y."/>
            <person name="Zheng Y."/>
            <person name="Shi Y."/>
            <person name="Li Z."/>
            <person name="Liu Q."/>
            <person name="Chen Y."/>
            <person name="Zhao J."/>
            <person name="Qu N."/>
            <person name="Zhao S."/>
            <person name="Tian F."/>
            <person name="Wang X."/>
            <person name="Wang H."/>
            <person name="Xu L."/>
            <person name="Liu X."/>
            <person name="Vinar T."/>
            <person name="Wang Y."/>
            <person name="Lam T.W."/>
            <person name="Yiu S.M."/>
            <person name="Liu S."/>
            <person name="Zhang H."/>
            <person name="Li D."/>
            <person name="Huang Y."/>
            <person name="Wang X."/>
            <person name="Yang G."/>
            <person name="Jiang Z."/>
            <person name="Wang J."/>
            <person name="Qin N."/>
            <person name="Li L."/>
            <person name="Li J."/>
            <person name="Bolund L."/>
            <person name="Kristiansen K."/>
            <person name="Wong G.K."/>
            <person name="Olson M."/>
            <person name="Zhang X."/>
            <person name="Li S."/>
            <person name="Yang H."/>
            <person name="Wang J."/>
            <person name="Wang J."/>
        </authorList>
    </citation>
    <scope>NUCLEOTIDE SEQUENCE [LARGE SCALE GENOMIC DNA]</scope>
</reference>
<reference evidence="3" key="2">
    <citation type="submission" date="2025-08" db="UniProtKB">
        <authorList>
            <consortium name="Ensembl"/>
        </authorList>
    </citation>
    <scope>IDENTIFICATION</scope>
</reference>
<dbReference type="Pfam" id="PF23553">
    <property type="entry name" value="NELF-A_N"/>
    <property type="match status" value="1"/>
</dbReference>
<dbReference type="PRINTS" id="PR01217">
    <property type="entry name" value="PRICHEXTENSN"/>
</dbReference>
<dbReference type="GO" id="GO:0005829">
    <property type="term" value="C:cytosol"/>
    <property type="evidence" value="ECO:0007669"/>
    <property type="project" value="Ensembl"/>
</dbReference>
<dbReference type="PANTHER" id="PTHR13328:SF4">
    <property type="entry name" value="NEGATIVE ELONGATION FACTOR A"/>
    <property type="match status" value="1"/>
</dbReference>
<dbReference type="GO" id="GO:0060090">
    <property type="term" value="F:molecular adaptor activity"/>
    <property type="evidence" value="ECO:0007669"/>
    <property type="project" value="Ensembl"/>
</dbReference>
<protein>
    <submittedName>
        <fullName evidence="3">Negative elongation factor complex member A</fullName>
    </submittedName>
</protein>
<feature type="region of interest" description="Disordered" evidence="1">
    <location>
        <begin position="218"/>
        <end position="253"/>
    </location>
</feature>
<keyword evidence="4" id="KW-1185">Reference proteome</keyword>
<evidence type="ECO:0000256" key="1">
    <source>
        <dbReference type="SAM" id="MobiDB-lite"/>
    </source>
</evidence>
<dbReference type="GO" id="GO:0003682">
    <property type="term" value="F:chromatin binding"/>
    <property type="evidence" value="ECO:0007669"/>
    <property type="project" value="Ensembl"/>
</dbReference>
<dbReference type="InParanoid" id="A0A7N5KPX4"/>
<feature type="compositionally biased region" description="Low complexity" evidence="1">
    <location>
        <begin position="334"/>
        <end position="357"/>
    </location>
</feature>
<dbReference type="InterPro" id="IPR037517">
    <property type="entry name" value="HDAG_dom"/>
</dbReference>
<dbReference type="GO" id="GO:0032021">
    <property type="term" value="C:NELF complex"/>
    <property type="evidence" value="ECO:0007669"/>
    <property type="project" value="Ensembl"/>
</dbReference>
<name>A0A7N5KPX4_AILME</name>
<feature type="region of interest" description="Disordered" evidence="1">
    <location>
        <begin position="334"/>
        <end position="416"/>
    </location>
</feature>
<dbReference type="GO" id="GO:0016604">
    <property type="term" value="C:nuclear body"/>
    <property type="evidence" value="ECO:0007669"/>
    <property type="project" value="Ensembl"/>
</dbReference>